<dbReference type="RefSeq" id="WP_129453763.1">
    <property type="nucleotide sequence ID" value="NZ_JACXYX010000004.1"/>
</dbReference>
<dbReference type="GO" id="GO:0005829">
    <property type="term" value="C:cytosol"/>
    <property type="evidence" value="ECO:0007669"/>
    <property type="project" value="TreeGrafter"/>
</dbReference>
<dbReference type="InterPro" id="IPR001910">
    <property type="entry name" value="Inosine/uridine_hydrolase_dom"/>
</dbReference>
<dbReference type="PANTHER" id="PTHR12304">
    <property type="entry name" value="INOSINE-URIDINE PREFERRING NUCLEOSIDE HYDROLASE"/>
    <property type="match status" value="1"/>
</dbReference>
<protein>
    <recommendedName>
        <fullName evidence="4">Inosine/uridine-preferring nucleoside hydrolase domain-containing protein</fullName>
    </recommendedName>
</protein>
<feature type="chain" id="PRO_5038429320" description="Inosine/uridine-preferring nucleoside hydrolase domain-containing protein" evidence="3">
    <location>
        <begin position="21"/>
        <end position="330"/>
    </location>
</feature>
<dbReference type="GO" id="GO:0008477">
    <property type="term" value="F:purine nucleosidase activity"/>
    <property type="evidence" value="ECO:0007669"/>
    <property type="project" value="TreeGrafter"/>
</dbReference>
<feature type="domain" description="Inosine/uridine-preferring nucleoside hydrolase" evidence="4">
    <location>
        <begin position="52"/>
        <end position="238"/>
    </location>
</feature>
<dbReference type="Pfam" id="PF01156">
    <property type="entry name" value="IU_nuc_hydro"/>
    <property type="match status" value="1"/>
</dbReference>
<sequence length="330" mass="33816">MKRRLLLVPLVVPLVVAVVAACSPAASDVDGEVFVPGPMAPAADKRSDAVPVVVDTDLAPDDLAALALLLRHPAVDVVAVTVPMTGQLDCRGTGLLADFFEALAATPPPVACGTTPRGDDGVAFPADWGAGALMHSGLPRDGDPSDLTPVRAPADELIARLARRHADLQVVALGPLTEVAAVLREHPAAYARLDGVITMAGSVDSASHADGVAEWNAGADPVPLAEVVDGPVPVTIVPDDPLPPGAPDGLAGPVVGGLGRVPGFTSPAYWDLATAGIFVHPAAATTETGTWAVDTTEDRGRLRRTGDGDVRVVTALDPDALDEVYRSVFR</sequence>
<organism evidence="5 6">
    <name type="scientific">Nocardioides ganghwensis</name>
    <dbReference type="NCBI Taxonomy" id="252230"/>
    <lineage>
        <taxon>Bacteria</taxon>
        <taxon>Bacillati</taxon>
        <taxon>Actinomycetota</taxon>
        <taxon>Actinomycetes</taxon>
        <taxon>Propionibacteriales</taxon>
        <taxon>Nocardioidaceae</taxon>
        <taxon>Nocardioides</taxon>
    </lineage>
</organism>
<dbReference type="EMBL" id="SDWU01000004">
    <property type="protein sequence ID" value="RYC03665.1"/>
    <property type="molecule type" value="Genomic_DNA"/>
</dbReference>
<evidence type="ECO:0000256" key="3">
    <source>
        <dbReference type="SAM" id="SignalP"/>
    </source>
</evidence>
<evidence type="ECO:0000313" key="6">
    <source>
        <dbReference type="Proteomes" id="UP000293291"/>
    </source>
</evidence>
<evidence type="ECO:0000313" key="5">
    <source>
        <dbReference type="EMBL" id="RYC03665.1"/>
    </source>
</evidence>
<name>A0A4Q2SEB7_9ACTN</name>
<evidence type="ECO:0000256" key="2">
    <source>
        <dbReference type="ARBA" id="ARBA00023295"/>
    </source>
</evidence>
<dbReference type="PROSITE" id="PS51257">
    <property type="entry name" value="PROKAR_LIPOPROTEIN"/>
    <property type="match status" value="1"/>
</dbReference>
<dbReference type="InterPro" id="IPR036452">
    <property type="entry name" value="Ribo_hydro-like"/>
</dbReference>
<evidence type="ECO:0000259" key="4">
    <source>
        <dbReference type="Pfam" id="PF01156"/>
    </source>
</evidence>
<feature type="signal peptide" evidence="3">
    <location>
        <begin position="1"/>
        <end position="20"/>
    </location>
</feature>
<gene>
    <name evidence="5" type="ORF">EUA07_04260</name>
</gene>
<proteinExistence type="predicted"/>
<dbReference type="Proteomes" id="UP000293291">
    <property type="component" value="Unassembled WGS sequence"/>
</dbReference>
<keyword evidence="6" id="KW-1185">Reference proteome</keyword>
<keyword evidence="1" id="KW-0378">Hydrolase</keyword>
<keyword evidence="2" id="KW-0326">Glycosidase</keyword>
<dbReference type="SUPFAM" id="SSF53590">
    <property type="entry name" value="Nucleoside hydrolase"/>
    <property type="match status" value="1"/>
</dbReference>
<evidence type="ECO:0000256" key="1">
    <source>
        <dbReference type="ARBA" id="ARBA00022801"/>
    </source>
</evidence>
<dbReference type="GO" id="GO:0006152">
    <property type="term" value="P:purine nucleoside catabolic process"/>
    <property type="evidence" value="ECO:0007669"/>
    <property type="project" value="TreeGrafter"/>
</dbReference>
<dbReference type="OrthoDB" id="3779900at2"/>
<dbReference type="AlphaFoldDB" id="A0A4Q2SEB7"/>
<accession>A0A4Q2SEB7</accession>
<reference evidence="5 6" key="1">
    <citation type="submission" date="2019-01" db="EMBL/GenBank/DDBJ databases">
        <title>Novel species of Nocardioides.</title>
        <authorList>
            <person name="Liu Q."/>
            <person name="Xin Y.-H."/>
        </authorList>
    </citation>
    <scope>NUCLEOTIDE SEQUENCE [LARGE SCALE GENOMIC DNA]</scope>
    <source>
        <strain evidence="5 6">CGMCC 4.6875</strain>
    </source>
</reference>
<dbReference type="PANTHER" id="PTHR12304:SF46">
    <property type="entry name" value="INOSINE-ADENOSINE-GUANOSINE-NUCLEOSIDE HYDROLASE"/>
    <property type="match status" value="1"/>
</dbReference>
<keyword evidence="3" id="KW-0732">Signal</keyword>
<dbReference type="InterPro" id="IPR023186">
    <property type="entry name" value="IUNH"/>
</dbReference>
<dbReference type="Gene3D" id="3.90.245.10">
    <property type="entry name" value="Ribonucleoside hydrolase-like"/>
    <property type="match status" value="1"/>
</dbReference>
<comment type="caution">
    <text evidence="5">The sequence shown here is derived from an EMBL/GenBank/DDBJ whole genome shotgun (WGS) entry which is preliminary data.</text>
</comment>